<dbReference type="eggNOG" id="ENOG502SYFI">
    <property type="taxonomic scope" value="Eukaryota"/>
</dbReference>
<evidence type="ECO:0000313" key="3">
    <source>
        <dbReference type="Proteomes" id="UP000014074"/>
    </source>
</evidence>
<dbReference type="GeneID" id="19323419"/>
<sequence length="138" mass="15171">MTQSLETAQECPGDWNKFVTHGFNQVTAPPTPEDFIPLNQPEPTLASDESIPYQPLEDEEADGEVLIGMGLYDTPEKTILNMNQNGSSLFGSSFDYPEPTGKGLKLEAAWEPPAMDDDEDDQDGEEDANGEDQEDDES</sequence>
<dbReference type="OrthoDB" id="5378435at2759"/>
<dbReference type="EMBL" id="KB932993">
    <property type="protein sequence ID" value="EOO01518.1"/>
    <property type="molecule type" value="Genomic_DNA"/>
</dbReference>
<name>R8BQ61_PHAM7</name>
<dbReference type="RefSeq" id="XP_007913834.1">
    <property type="nucleotide sequence ID" value="XM_007915643.1"/>
</dbReference>
<reference evidence="3" key="1">
    <citation type="journal article" date="2013" name="Genome Announc.">
        <title>Draft genome sequence of the ascomycete Phaeoacremonium aleophilum strain UCR-PA7, a causal agent of the esca disease complex in grapevines.</title>
        <authorList>
            <person name="Blanco-Ulate B."/>
            <person name="Rolshausen P."/>
            <person name="Cantu D."/>
        </authorList>
    </citation>
    <scope>NUCLEOTIDE SEQUENCE [LARGE SCALE GENOMIC DNA]</scope>
    <source>
        <strain evidence="3">UCR-PA7</strain>
    </source>
</reference>
<organism evidence="2 3">
    <name type="scientific">Phaeoacremonium minimum (strain UCR-PA7)</name>
    <name type="common">Esca disease fungus</name>
    <name type="synonym">Togninia minima</name>
    <dbReference type="NCBI Taxonomy" id="1286976"/>
    <lineage>
        <taxon>Eukaryota</taxon>
        <taxon>Fungi</taxon>
        <taxon>Dikarya</taxon>
        <taxon>Ascomycota</taxon>
        <taxon>Pezizomycotina</taxon>
        <taxon>Sordariomycetes</taxon>
        <taxon>Sordariomycetidae</taxon>
        <taxon>Togniniales</taxon>
        <taxon>Togniniaceae</taxon>
        <taxon>Phaeoacremonium</taxon>
    </lineage>
</organism>
<keyword evidence="3" id="KW-1185">Reference proteome</keyword>
<evidence type="ECO:0000313" key="2">
    <source>
        <dbReference type="EMBL" id="EOO01518.1"/>
    </source>
</evidence>
<dbReference type="AlphaFoldDB" id="R8BQ61"/>
<proteinExistence type="predicted"/>
<feature type="compositionally biased region" description="Acidic residues" evidence="1">
    <location>
        <begin position="114"/>
        <end position="138"/>
    </location>
</feature>
<evidence type="ECO:0000256" key="1">
    <source>
        <dbReference type="SAM" id="MobiDB-lite"/>
    </source>
</evidence>
<accession>R8BQ61</accession>
<protein>
    <submittedName>
        <fullName evidence="2">Uncharacterized protein</fullName>
    </submittedName>
</protein>
<gene>
    <name evidence="2" type="ORF">UCRPA7_3101</name>
</gene>
<feature type="region of interest" description="Disordered" evidence="1">
    <location>
        <begin position="26"/>
        <end position="49"/>
    </location>
</feature>
<dbReference type="HOGENOM" id="CLU_1856694_0_0_1"/>
<feature type="region of interest" description="Disordered" evidence="1">
    <location>
        <begin position="91"/>
        <end position="138"/>
    </location>
</feature>
<dbReference type="Proteomes" id="UP000014074">
    <property type="component" value="Unassembled WGS sequence"/>
</dbReference>
<dbReference type="KEGG" id="tmn:UCRPA7_3101"/>